<sequence length="114" mass="12984">MSTKYLFIIQSKYPTAITHQPPGEFATQYFPNTCQYQQQQKAPSWLFSSTGKDFPKLISSLKKTLSSYFQKAKGTSTKQLCCLALLRAAQLCLTLTQALASHRNKLHKIHETHF</sequence>
<organism evidence="1 2">
    <name type="scientific">Platysternon megacephalum</name>
    <name type="common">big-headed turtle</name>
    <dbReference type="NCBI Taxonomy" id="55544"/>
    <lineage>
        <taxon>Eukaryota</taxon>
        <taxon>Metazoa</taxon>
        <taxon>Chordata</taxon>
        <taxon>Craniata</taxon>
        <taxon>Vertebrata</taxon>
        <taxon>Euteleostomi</taxon>
        <taxon>Archelosauria</taxon>
        <taxon>Testudinata</taxon>
        <taxon>Testudines</taxon>
        <taxon>Cryptodira</taxon>
        <taxon>Durocryptodira</taxon>
        <taxon>Testudinoidea</taxon>
        <taxon>Platysternidae</taxon>
        <taxon>Platysternon</taxon>
    </lineage>
</organism>
<evidence type="ECO:0000313" key="1">
    <source>
        <dbReference type="EMBL" id="TFK03735.1"/>
    </source>
</evidence>
<keyword evidence="2" id="KW-1185">Reference proteome</keyword>
<dbReference type="Proteomes" id="UP000297703">
    <property type="component" value="Unassembled WGS sequence"/>
</dbReference>
<name>A0A4D9E5E1_9SAUR</name>
<dbReference type="AlphaFoldDB" id="A0A4D9E5E1"/>
<reference evidence="1 2" key="2">
    <citation type="submission" date="2019-04" db="EMBL/GenBank/DDBJ databases">
        <title>The genome sequence of big-headed turtle.</title>
        <authorList>
            <person name="Gong S."/>
        </authorList>
    </citation>
    <scope>NUCLEOTIDE SEQUENCE [LARGE SCALE GENOMIC DNA]</scope>
    <source>
        <strain evidence="1">DO16091913</strain>
        <tissue evidence="1">Muscle</tissue>
    </source>
</reference>
<reference evidence="1 2" key="1">
    <citation type="submission" date="2019-04" db="EMBL/GenBank/DDBJ databases">
        <title>Draft genome of the big-headed turtle Platysternon megacephalum.</title>
        <authorList>
            <person name="Gong S."/>
        </authorList>
    </citation>
    <scope>NUCLEOTIDE SEQUENCE [LARGE SCALE GENOMIC DNA]</scope>
    <source>
        <strain evidence="1">DO16091913</strain>
        <tissue evidence="1">Muscle</tissue>
    </source>
</reference>
<evidence type="ECO:0000313" key="2">
    <source>
        <dbReference type="Proteomes" id="UP000297703"/>
    </source>
</evidence>
<gene>
    <name evidence="1" type="ORF">DR999_PMT13762</name>
</gene>
<protein>
    <submittedName>
        <fullName evidence="1">Metabotropic glutamate receptor 7</fullName>
    </submittedName>
</protein>
<dbReference type="EMBL" id="QXTE01000152">
    <property type="protein sequence ID" value="TFK03735.1"/>
    <property type="molecule type" value="Genomic_DNA"/>
</dbReference>
<accession>A0A4D9E5E1</accession>
<comment type="caution">
    <text evidence="1">The sequence shown here is derived from an EMBL/GenBank/DDBJ whole genome shotgun (WGS) entry which is preliminary data.</text>
</comment>
<proteinExistence type="predicted"/>
<keyword evidence="1" id="KW-0675">Receptor</keyword>